<reference evidence="1" key="2">
    <citation type="journal article" date="2023" name="Int. J. Mol. Sci.">
        <title>De Novo Assembly and Annotation of 11 Diverse Shrub Willow (Salix) Genomes Reveals Novel Gene Organization in Sex-Linked Regions.</title>
        <authorList>
            <person name="Hyden B."/>
            <person name="Feng K."/>
            <person name="Yates T.B."/>
            <person name="Jawdy S."/>
            <person name="Cereghino C."/>
            <person name="Smart L.B."/>
            <person name="Muchero W."/>
        </authorList>
    </citation>
    <scope>NUCLEOTIDE SEQUENCE</scope>
    <source>
        <tissue evidence="1">Shoot tip</tissue>
    </source>
</reference>
<sequence length="121" mass="13628">MFTEALEALTMGEEAFSLCNPKSIETWSGVTSCSEILPGSQWQDYASKMLEKDLSVLMERTPPDSDCFKLVVLRYCLVSFPPPSRQHTSSLFPSVFPPSPSFFSFVFTLSFHPPFPFPYPS</sequence>
<organism evidence="1 2">
    <name type="scientific">Salix suchowensis</name>
    <dbReference type="NCBI Taxonomy" id="1278906"/>
    <lineage>
        <taxon>Eukaryota</taxon>
        <taxon>Viridiplantae</taxon>
        <taxon>Streptophyta</taxon>
        <taxon>Embryophyta</taxon>
        <taxon>Tracheophyta</taxon>
        <taxon>Spermatophyta</taxon>
        <taxon>Magnoliopsida</taxon>
        <taxon>eudicotyledons</taxon>
        <taxon>Gunneridae</taxon>
        <taxon>Pentapetalae</taxon>
        <taxon>rosids</taxon>
        <taxon>fabids</taxon>
        <taxon>Malpighiales</taxon>
        <taxon>Salicaceae</taxon>
        <taxon>Saliceae</taxon>
        <taxon>Salix</taxon>
    </lineage>
</organism>
<protein>
    <submittedName>
        <fullName evidence="1">Uncharacterized protein</fullName>
    </submittedName>
</protein>
<accession>A0ABQ9AQE4</accession>
<proteinExistence type="predicted"/>
<comment type="caution">
    <text evidence="1">The sequence shown here is derived from an EMBL/GenBank/DDBJ whole genome shotgun (WGS) entry which is preliminary data.</text>
</comment>
<name>A0ABQ9AQE4_9ROSI</name>
<reference evidence="1" key="1">
    <citation type="submission" date="2022-10" db="EMBL/GenBank/DDBJ databases">
        <authorList>
            <person name="Hyden B.L."/>
            <person name="Feng K."/>
            <person name="Yates T."/>
            <person name="Jawdy S."/>
            <person name="Smart L.B."/>
            <person name="Muchero W."/>
        </authorList>
    </citation>
    <scope>NUCLEOTIDE SEQUENCE</scope>
    <source>
        <tissue evidence="1">Shoot tip</tissue>
    </source>
</reference>
<evidence type="ECO:0000313" key="2">
    <source>
        <dbReference type="Proteomes" id="UP001141253"/>
    </source>
</evidence>
<dbReference type="EMBL" id="JAPFFI010000017">
    <property type="protein sequence ID" value="KAJ6355171.1"/>
    <property type="molecule type" value="Genomic_DNA"/>
</dbReference>
<evidence type="ECO:0000313" key="1">
    <source>
        <dbReference type="EMBL" id="KAJ6355171.1"/>
    </source>
</evidence>
<keyword evidence="2" id="KW-1185">Reference proteome</keyword>
<gene>
    <name evidence="1" type="ORF">OIU77_005711</name>
</gene>
<dbReference type="Proteomes" id="UP001141253">
    <property type="component" value="Chromosome 18"/>
</dbReference>